<proteinExistence type="predicted"/>
<accession>A0AA88H6V7</accession>
<protein>
    <submittedName>
        <fullName evidence="2">Uncharacterized protein</fullName>
    </submittedName>
</protein>
<comment type="caution">
    <text evidence="2">The sequence shown here is derived from an EMBL/GenBank/DDBJ whole genome shotgun (WGS) entry which is preliminary data.</text>
</comment>
<evidence type="ECO:0000313" key="2">
    <source>
        <dbReference type="EMBL" id="KAK2701661.1"/>
    </source>
</evidence>
<keyword evidence="1" id="KW-0175">Coiled coil</keyword>
<name>A0AA88H6V7_ARTSF</name>
<reference evidence="2" key="1">
    <citation type="submission" date="2023-07" db="EMBL/GenBank/DDBJ databases">
        <title>Chromosome-level genome assembly of Artemia franciscana.</title>
        <authorList>
            <person name="Jo E."/>
        </authorList>
    </citation>
    <scope>NUCLEOTIDE SEQUENCE</scope>
    <source>
        <tissue evidence="2">Whole body</tissue>
    </source>
</reference>
<gene>
    <name evidence="2" type="ORF">QYM36_019699</name>
</gene>
<sequence>MSIEKQTLEKLIEDQDLVISSLKKDIDLLQCQKEQLEKEKGALQCEQKETQKRVELLLEDLEIERTDSGVIRQELEELRLEMDKMKDDLADKEMRANRESHRGADGEDKLEAVTAERDSLFTQLSGMMVRFSWSLILNPSYLQSWGYSW</sequence>
<dbReference type="AlphaFoldDB" id="A0AA88H6V7"/>
<evidence type="ECO:0000313" key="3">
    <source>
        <dbReference type="Proteomes" id="UP001187531"/>
    </source>
</evidence>
<feature type="coiled-coil region" evidence="1">
    <location>
        <begin position="19"/>
        <end position="95"/>
    </location>
</feature>
<dbReference type="Proteomes" id="UP001187531">
    <property type="component" value="Unassembled WGS sequence"/>
</dbReference>
<dbReference type="EMBL" id="JAVRJZ010002473">
    <property type="protein sequence ID" value="KAK2701661.1"/>
    <property type="molecule type" value="Genomic_DNA"/>
</dbReference>
<organism evidence="2 3">
    <name type="scientific">Artemia franciscana</name>
    <name type="common">Brine shrimp</name>
    <name type="synonym">Artemia sanfranciscana</name>
    <dbReference type="NCBI Taxonomy" id="6661"/>
    <lineage>
        <taxon>Eukaryota</taxon>
        <taxon>Metazoa</taxon>
        <taxon>Ecdysozoa</taxon>
        <taxon>Arthropoda</taxon>
        <taxon>Crustacea</taxon>
        <taxon>Branchiopoda</taxon>
        <taxon>Anostraca</taxon>
        <taxon>Artemiidae</taxon>
        <taxon>Artemia</taxon>
    </lineage>
</organism>
<evidence type="ECO:0000256" key="1">
    <source>
        <dbReference type="SAM" id="Coils"/>
    </source>
</evidence>
<keyword evidence="3" id="KW-1185">Reference proteome</keyword>